<dbReference type="GO" id="GO:0004674">
    <property type="term" value="F:protein serine/threonine kinase activity"/>
    <property type="evidence" value="ECO:0007669"/>
    <property type="project" value="UniProtKB-KW"/>
</dbReference>
<dbReference type="InterPro" id="IPR000719">
    <property type="entry name" value="Prot_kinase_dom"/>
</dbReference>
<evidence type="ECO:0000256" key="1">
    <source>
        <dbReference type="ARBA" id="ARBA00022527"/>
    </source>
</evidence>
<dbReference type="GO" id="GO:0005524">
    <property type="term" value="F:ATP binding"/>
    <property type="evidence" value="ECO:0007669"/>
    <property type="project" value="UniProtKB-UniRule"/>
</dbReference>
<keyword evidence="2" id="KW-0808">Transferase</keyword>
<gene>
    <name evidence="9" type="ORF">CVIRNUC_007138</name>
</gene>
<protein>
    <recommendedName>
        <fullName evidence="8">Protein kinase domain-containing protein</fullName>
    </recommendedName>
</protein>
<dbReference type="PANTHER" id="PTHR24058">
    <property type="entry name" value="DUAL SPECIFICITY PROTEIN KINASE"/>
    <property type="match status" value="1"/>
</dbReference>
<dbReference type="CDD" id="cd14212">
    <property type="entry name" value="PKc_YAK1"/>
    <property type="match status" value="1"/>
</dbReference>
<feature type="region of interest" description="Disordered" evidence="7">
    <location>
        <begin position="487"/>
        <end position="545"/>
    </location>
</feature>
<feature type="compositionally biased region" description="Low complexity" evidence="7">
    <location>
        <begin position="644"/>
        <end position="665"/>
    </location>
</feature>
<keyword evidence="4" id="KW-0418">Kinase</keyword>
<evidence type="ECO:0000256" key="7">
    <source>
        <dbReference type="SAM" id="MobiDB-lite"/>
    </source>
</evidence>
<dbReference type="InterPro" id="IPR011009">
    <property type="entry name" value="Kinase-like_dom_sf"/>
</dbReference>
<dbReference type="PROSITE" id="PS50011">
    <property type="entry name" value="PROTEIN_KINASE_DOM"/>
    <property type="match status" value="1"/>
</dbReference>
<dbReference type="SUPFAM" id="SSF56112">
    <property type="entry name" value="Protein kinase-like (PK-like)"/>
    <property type="match status" value="1"/>
</dbReference>
<dbReference type="GO" id="GO:0004713">
    <property type="term" value="F:protein tyrosine kinase activity"/>
    <property type="evidence" value="ECO:0007669"/>
    <property type="project" value="TreeGrafter"/>
</dbReference>
<evidence type="ECO:0000313" key="9">
    <source>
        <dbReference type="EMBL" id="CAK0783935.1"/>
    </source>
</evidence>
<evidence type="ECO:0000256" key="6">
    <source>
        <dbReference type="PROSITE-ProRule" id="PRU10141"/>
    </source>
</evidence>
<feature type="region of interest" description="Disordered" evidence="7">
    <location>
        <begin position="1"/>
        <end position="20"/>
    </location>
</feature>
<dbReference type="Gene3D" id="3.30.200.20">
    <property type="entry name" value="Phosphorylase Kinase, domain 1"/>
    <property type="match status" value="1"/>
</dbReference>
<evidence type="ECO:0000313" key="10">
    <source>
        <dbReference type="Proteomes" id="UP001314263"/>
    </source>
</evidence>
<dbReference type="InterPro" id="IPR008271">
    <property type="entry name" value="Ser/Thr_kinase_AS"/>
</dbReference>
<evidence type="ECO:0000256" key="5">
    <source>
        <dbReference type="ARBA" id="ARBA00022840"/>
    </source>
</evidence>
<evidence type="ECO:0000256" key="3">
    <source>
        <dbReference type="ARBA" id="ARBA00022741"/>
    </source>
</evidence>
<feature type="region of interest" description="Disordered" evidence="7">
    <location>
        <begin position="999"/>
        <end position="1022"/>
    </location>
</feature>
<sequence length="1022" mass="109759">MARKCLTVPSEGRGNDGHDNEHNDLILNVDDVLSSGSRRYIVRDLLGQGTFGQVVRCVREDSREDVAVKVIKNQTAFYHQARVEVGVLQFLNTRGDPDNKHHIVRMRDFFMHCSHLCLVFELLSVNLYELVKHNQFRGLSMNLLRFFILQILDALSVLCESNIIHCDLKPENVLLKGLDSGDIKVIDFGSACFENRTMYSYIQSRFYRSPEVLLGYPYTVAIDMWSLGCMAAELFLGLPLFPGASEHDLLVRIVEMLGPPPGHVLAKAQHTKKYFERCEALASSASGAPISTLEYKLRTQAEFEAANGVKAPAGKRYFQHTQLHDIVGSYPFRSGLADAQLAEEKNSREAFLDFLLGVLDLDPSTRWTPRQALQHPFITQQRFTGPFQPAPARQERGQPMRGQPGRPGASPYDSSMSSMYHSPMAAMLATSPEFHAQAHAAAMAALQAHFSPGGAALGAPLQSSLQTVDPQIAAAAAAAAARYNPQVQQNGVSHQQSVQLQQPGVDDPSGIPSQALQNMQFGPLDFSSGVHPAQPSHAEGTPYGTPYSSVGGFSSLQSTPHSLTGYSPLTHFHGSLGSSHLGTPARSMPSASMQNTPLAASYNSYSLMAAAAAAAHSSGQGLNSQPIGSLEALRATWHPPHMHGQQPQSSYGLYGQGSSSGQLQSSFLSSLQQLQQEHNRLYPLEAQNNKWLSPTSGSSSSEAKPSRARRNLDQGRGLSASHSLDRQGSGLDRSAHMDVYSSQAQHDAAGAPPGFASSGNGTQRAPVQSIAVQESQVGWPASALESSASVPQPDEGPASLGERQQQQYWQAFTQSVGRAPDPGGASPARAGQQDARWRSSPGHAPQQPLEAVPEGEESAMSRAYSALQGGGIAASSAQPNDVGPQPSDWDPSYSDDQLLANEDSGWGAYLEGRQRQAARSAAIPRPPDPADLPSSYAESMTSPAQPSPQGPYDTRWLRTRGEAGAPSTRVDPLQAQIGFTPIKEGVPQVPGAAPSQLLQALQSHAGPHGHLGQSSAYRSDVA</sequence>
<dbReference type="PANTHER" id="PTHR24058:SF17">
    <property type="entry name" value="HOMEODOMAIN INTERACTING PROTEIN KINASE, ISOFORM D"/>
    <property type="match status" value="1"/>
</dbReference>
<dbReference type="Pfam" id="PF00069">
    <property type="entry name" value="Pkinase"/>
    <property type="match status" value="1"/>
</dbReference>
<dbReference type="PROSITE" id="PS00108">
    <property type="entry name" value="PROTEIN_KINASE_ST"/>
    <property type="match status" value="1"/>
</dbReference>
<feature type="region of interest" description="Disordered" evidence="7">
    <location>
        <begin position="639"/>
        <end position="665"/>
    </location>
</feature>
<dbReference type="PROSITE" id="PS00107">
    <property type="entry name" value="PROTEIN_KINASE_ATP"/>
    <property type="match status" value="1"/>
</dbReference>
<keyword evidence="1" id="KW-0723">Serine/threonine-protein kinase</keyword>
<evidence type="ECO:0000259" key="8">
    <source>
        <dbReference type="PROSITE" id="PS50011"/>
    </source>
</evidence>
<feature type="compositionally biased region" description="Polar residues" evidence="7">
    <location>
        <begin position="511"/>
        <end position="520"/>
    </location>
</feature>
<reference evidence="9 10" key="1">
    <citation type="submission" date="2023-10" db="EMBL/GenBank/DDBJ databases">
        <authorList>
            <person name="Maclean D."/>
            <person name="Macfadyen A."/>
        </authorList>
    </citation>
    <scope>NUCLEOTIDE SEQUENCE [LARGE SCALE GENOMIC DNA]</scope>
</reference>
<dbReference type="GO" id="GO:0005737">
    <property type="term" value="C:cytoplasm"/>
    <property type="evidence" value="ECO:0007669"/>
    <property type="project" value="TreeGrafter"/>
</dbReference>
<name>A0AAV1ID44_9CHLO</name>
<feature type="compositionally biased region" description="Polar residues" evidence="7">
    <location>
        <begin position="686"/>
        <end position="703"/>
    </location>
</feature>
<dbReference type="Proteomes" id="UP001314263">
    <property type="component" value="Unassembled WGS sequence"/>
</dbReference>
<feature type="domain" description="Protein kinase" evidence="8">
    <location>
        <begin position="40"/>
        <end position="378"/>
    </location>
</feature>
<feature type="binding site" evidence="6">
    <location>
        <position position="69"/>
    </location>
    <ligand>
        <name>ATP</name>
        <dbReference type="ChEBI" id="CHEBI:30616"/>
    </ligand>
</feature>
<dbReference type="AlphaFoldDB" id="A0AAV1ID44"/>
<feature type="compositionally biased region" description="Polar residues" evidence="7">
    <location>
        <begin position="802"/>
        <end position="816"/>
    </location>
</feature>
<feature type="region of interest" description="Disordered" evidence="7">
    <location>
        <begin position="383"/>
        <end position="417"/>
    </location>
</feature>
<proteinExistence type="predicted"/>
<evidence type="ECO:0000256" key="2">
    <source>
        <dbReference type="ARBA" id="ARBA00022679"/>
    </source>
</evidence>
<dbReference type="Gene3D" id="1.10.510.10">
    <property type="entry name" value="Transferase(Phosphotransferase) domain 1"/>
    <property type="match status" value="1"/>
</dbReference>
<comment type="caution">
    <text evidence="9">The sequence shown here is derived from an EMBL/GenBank/DDBJ whole genome shotgun (WGS) entry which is preliminary data.</text>
</comment>
<feature type="region of interest" description="Disordered" evidence="7">
    <location>
        <begin position="780"/>
        <end position="972"/>
    </location>
</feature>
<dbReference type="InterPro" id="IPR017441">
    <property type="entry name" value="Protein_kinase_ATP_BS"/>
</dbReference>
<feature type="region of interest" description="Disordered" evidence="7">
    <location>
        <begin position="685"/>
        <end position="768"/>
    </location>
</feature>
<accession>A0AAV1ID44</accession>
<dbReference type="SMART" id="SM00220">
    <property type="entry name" value="S_TKc"/>
    <property type="match status" value="1"/>
</dbReference>
<keyword evidence="5 6" id="KW-0067">ATP-binding</keyword>
<organism evidence="9 10">
    <name type="scientific">Coccomyxa viridis</name>
    <dbReference type="NCBI Taxonomy" id="1274662"/>
    <lineage>
        <taxon>Eukaryota</taxon>
        <taxon>Viridiplantae</taxon>
        <taxon>Chlorophyta</taxon>
        <taxon>core chlorophytes</taxon>
        <taxon>Trebouxiophyceae</taxon>
        <taxon>Trebouxiophyceae incertae sedis</taxon>
        <taxon>Coccomyxaceae</taxon>
        <taxon>Coccomyxa</taxon>
    </lineage>
</organism>
<feature type="compositionally biased region" description="Polar residues" evidence="7">
    <location>
        <begin position="487"/>
        <end position="502"/>
    </location>
</feature>
<feature type="compositionally biased region" description="Low complexity" evidence="7">
    <location>
        <begin position="399"/>
        <end position="408"/>
    </location>
</feature>
<feature type="compositionally biased region" description="Polar residues" evidence="7">
    <location>
        <begin position="1012"/>
        <end position="1022"/>
    </location>
</feature>
<feature type="compositionally biased region" description="Low complexity" evidence="7">
    <location>
        <begin position="748"/>
        <end position="761"/>
    </location>
</feature>
<keyword evidence="10" id="KW-1185">Reference proteome</keyword>
<evidence type="ECO:0000256" key="4">
    <source>
        <dbReference type="ARBA" id="ARBA00022777"/>
    </source>
</evidence>
<dbReference type="EMBL" id="CAUYUE010000009">
    <property type="protein sequence ID" value="CAK0783935.1"/>
    <property type="molecule type" value="Genomic_DNA"/>
</dbReference>
<keyword evidence="3 6" id="KW-0547">Nucleotide-binding</keyword>
<dbReference type="InterPro" id="IPR050494">
    <property type="entry name" value="Ser_Thr_dual-spec_kinase"/>
</dbReference>